<protein>
    <submittedName>
        <fullName evidence="4">MARVEL domain-containing protein</fullName>
    </submittedName>
</protein>
<evidence type="ECO:0000256" key="1">
    <source>
        <dbReference type="SAM" id="Phobius"/>
    </source>
</evidence>
<reference evidence="4" key="1">
    <citation type="submission" date="2016-06" db="UniProtKB">
        <authorList>
            <consortium name="WormBaseParasite"/>
        </authorList>
    </citation>
    <scope>IDENTIFICATION</scope>
</reference>
<organism evidence="4">
    <name type="scientific">Schistosoma curassoni</name>
    <dbReference type="NCBI Taxonomy" id="6186"/>
    <lineage>
        <taxon>Eukaryota</taxon>
        <taxon>Metazoa</taxon>
        <taxon>Spiralia</taxon>
        <taxon>Lophotrochozoa</taxon>
        <taxon>Platyhelminthes</taxon>
        <taxon>Trematoda</taxon>
        <taxon>Digenea</taxon>
        <taxon>Strigeidida</taxon>
        <taxon>Schistosomatoidea</taxon>
        <taxon>Schistosomatidae</taxon>
        <taxon>Schistosoma</taxon>
    </lineage>
</organism>
<dbReference type="AlphaFoldDB" id="A0A183K073"/>
<keyword evidence="1" id="KW-0812">Transmembrane</keyword>
<proteinExistence type="predicted"/>
<feature type="transmembrane region" description="Helical" evidence="1">
    <location>
        <begin position="101"/>
        <end position="121"/>
    </location>
</feature>
<evidence type="ECO:0000313" key="4">
    <source>
        <dbReference type="WBParaSite" id="SCUD_0000838201-mRNA-1"/>
    </source>
</evidence>
<accession>A0A183K073</accession>
<feature type="transmembrane region" description="Helical" evidence="1">
    <location>
        <begin position="141"/>
        <end position="164"/>
    </location>
</feature>
<reference evidence="2 3" key="2">
    <citation type="submission" date="2018-11" db="EMBL/GenBank/DDBJ databases">
        <authorList>
            <consortium name="Pathogen Informatics"/>
        </authorList>
    </citation>
    <scope>NUCLEOTIDE SEQUENCE [LARGE SCALE GENOMIC DNA]</scope>
    <source>
        <strain evidence="2">Dakar</strain>
        <strain evidence="3">Dakar, Senegal</strain>
    </source>
</reference>
<dbReference type="Proteomes" id="UP000279833">
    <property type="component" value="Unassembled WGS sequence"/>
</dbReference>
<dbReference type="STRING" id="6186.A0A183K073"/>
<evidence type="ECO:0000313" key="2">
    <source>
        <dbReference type="EMBL" id="VDP30467.1"/>
    </source>
</evidence>
<feature type="transmembrane region" description="Helical" evidence="1">
    <location>
        <begin position="176"/>
        <end position="201"/>
    </location>
</feature>
<name>A0A183K073_9TREM</name>
<feature type="transmembrane region" description="Helical" evidence="1">
    <location>
        <begin position="233"/>
        <end position="256"/>
    </location>
</feature>
<keyword evidence="1" id="KW-0472">Membrane</keyword>
<evidence type="ECO:0000313" key="3">
    <source>
        <dbReference type="Proteomes" id="UP000279833"/>
    </source>
</evidence>
<sequence length="279" mass="30678">MENGEDEDEDDLSEVSFYQSQLHTVQLRNKLVNQQSGSRAPTMTIDVVRVGRPLKWIVVGGRRQETLDPGFVLLGTRQQGVPVILRELVLPGGFDLVSPSFTILALLLSLISILLFVVGSVSTSWIHIHFKSIGLFQQFNVLIIIILDLIALILAIIGSSLLLSGIFSLNIKRKRTFYHISIVLHILSCITILSALIILVIECMNEANQNSSSTSSSSSSSSSSLENQSTITIGWSLIIVCCGIFILGISVCLVLFDRGGEEIEYRETIHRSSNYIGDS</sequence>
<keyword evidence="3" id="KW-1185">Reference proteome</keyword>
<dbReference type="EMBL" id="UZAK01032717">
    <property type="protein sequence ID" value="VDP30467.1"/>
    <property type="molecule type" value="Genomic_DNA"/>
</dbReference>
<keyword evidence="1" id="KW-1133">Transmembrane helix</keyword>
<dbReference type="WBParaSite" id="SCUD_0000838201-mRNA-1">
    <property type="protein sequence ID" value="SCUD_0000838201-mRNA-1"/>
    <property type="gene ID" value="SCUD_0000838201"/>
</dbReference>
<gene>
    <name evidence="2" type="ORF">SCUD_LOCUS8382</name>
</gene>
<dbReference type="Gene3D" id="1.20.140.150">
    <property type="match status" value="1"/>
</dbReference>